<organism evidence="8 9">
    <name type="scientific">Microbispora oryzae</name>
    <dbReference type="NCBI Taxonomy" id="2806554"/>
    <lineage>
        <taxon>Bacteria</taxon>
        <taxon>Bacillati</taxon>
        <taxon>Actinomycetota</taxon>
        <taxon>Actinomycetes</taxon>
        <taxon>Streptosporangiales</taxon>
        <taxon>Streptosporangiaceae</taxon>
        <taxon>Microbispora</taxon>
    </lineage>
</organism>
<evidence type="ECO:0000313" key="8">
    <source>
        <dbReference type="EMBL" id="MBP2702189.1"/>
    </source>
</evidence>
<dbReference type="NCBIfam" id="NF033679">
    <property type="entry name" value="DNRLRE_dom"/>
    <property type="match status" value="1"/>
</dbReference>
<evidence type="ECO:0000256" key="3">
    <source>
        <dbReference type="ARBA" id="ARBA00022729"/>
    </source>
</evidence>
<dbReference type="InterPro" id="IPR030934">
    <property type="entry name" value="Intein_C"/>
</dbReference>
<dbReference type="NCBIfam" id="TIGR03696">
    <property type="entry name" value="Rhs_assc_core"/>
    <property type="match status" value="1"/>
</dbReference>
<dbReference type="Proteomes" id="UP000674234">
    <property type="component" value="Unassembled WGS sequence"/>
</dbReference>
<dbReference type="GO" id="GO:0030246">
    <property type="term" value="F:carbohydrate binding"/>
    <property type="evidence" value="ECO:0007669"/>
    <property type="project" value="InterPro"/>
</dbReference>
<feature type="region of interest" description="Disordered" evidence="6">
    <location>
        <begin position="990"/>
        <end position="1010"/>
    </location>
</feature>
<evidence type="ECO:0000256" key="2">
    <source>
        <dbReference type="ARBA" id="ARBA00022525"/>
    </source>
</evidence>
<name>A0A940WKI4_9ACTN</name>
<feature type="compositionally biased region" description="Polar residues" evidence="6">
    <location>
        <begin position="897"/>
        <end position="912"/>
    </location>
</feature>
<dbReference type="InterPro" id="IPR036844">
    <property type="entry name" value="Hint_dom_sf"/>
</dbReference>
<feature type="region of interest" description="Disordered" evidence="6">
    <location>
        <begin position="893"/>
        <end position="914"/>
    </location>
</feature>
<dbReference type="InterPro" id="IPR055372">
    <property type="entry name" value="CBM96"/>
</dbReference>
<keyword evidence="5" id="KW-0378">Hydrolase</keyword>
<keyword evidence="9" id="KW-1185">Reference proteome</keyword>
<dbReference type="Gene3D" id="2.180.10.10">
    <property type="entry name" value="RHS repeat-associated core"/>
    <property type="match status" value="3"/>
</dbReference>
<accession>A0A940WKI4</accession>
<dbReference type="InterPro" id="IPR031325">
    <property type="entry name" value="RHS_repeat"/>
</dbReference>
<dbReference type="InterPro" id="IPR003610">
    <property type="entry name" value="CBM5/12"/>
</dbReference>
<feature type="region of interest" description="Disordered" evidence="6">
    <location>
        <begin position="859"/>
        <end position="880"/>
    </location>
</feature>
<proteinExistence type="predicted"/>
<dbReference type="NCBIfam" id="TIGR01443">
    <property type="entry name" value="intein_Cterm"/>
    <property type="match status" value="1"/>
</dbReference>
<protein>
    <submittedName>
        <fullName evidence="8">DNRLRE domain-containing protein</fullName>
    </submittedName>
</protein>
<dbReference type="SUPFAM" id="SSF51055">
    <property type="entry name" value="Carbohydrate binding domain"/>
    <property type="match status" value="1"/>
</dbReference>
<dbReference type="PANTHER" id="PTHR32305">
    <property type="match status" value="1"/>
</dbReference>
<dbReference type="InterPro" id="IPR050708">
    <property type="entry name" value="T6SS_VgrG/RHS"/>
</dbReference>
<dbReference type="Pfam" id="PF24517">
    <property type="entry name" value="CBM96"/>
    <property type="match status" value="1"/>
</dbReference>
<feature type="domain" description="Chitin-binding type-3" evidence="7">
    <location>
        <begin position="683"/>
        <end position="727"/>
    </location>
</feature>
<feature type="region of interest" description="Disordered" evidence="6">
    <location>
        <begin position="1601"/>
        <end position="1625"/>
    </location>
</feature>
<dbReference type="PANTHER" id="PTHR32305:SF17">
    <property type="entry name" value="TRNA NUCLEASE WAPA"/>
    <property type="match status" value="1"/>
</dbReference>
<dbReference type="GO" id="GO:0005975">
    <property type="term" value="P:carbohydrate metabolic process"/>
    <property type="evidence" value="ECO:0007669"/>
    <property type="project" value="InterPro"/>
</dbReference>
<feature type="compositionally biased region" description="Polar residues" evidence="6">
    <location>
        <begin position="1606"/>
        <end position="1622"/>
    </location>
</feature>
<keyword evidence="2" id="KW-0964">Secreted</keyword>
<dbReference type="GO" id="GO:0004553">
    <property type="term" value="F:hydrolase activity, hydrolyzing O-glycosyl compounds"/>
    <property type="evidence" value="ECO:0007669"/>
    <property type="project" value="InterPro"/>
</dbReference>
<sequence length="3206" mass="337562">MPGFGGGSLKLPACALTLPLTPRCARERAAQRAQLPVVNDVKNNRLTAEVEVTSPSATGAVPSAVSGTTVPEGFVYMVAASAAATAAGSAVGDFSASSLSPSGSWQVGASGGAFTYRYPIIAPPAPSGPGPDLALEYSSATVDALTAVTNNQSGVAGMGWDINPGFIEQSFVSCEEYANEGLGGGNPYQRGWDDRCWESPYSDPSASKLTLSVGGRSSDIVKDSTGTWRTVDDFGWKIEKISSGGQAGQPWWRITTQSGTVYRFGYHRDSSWQVPYIGDNAGEPCHDKYPTSSSDDAVTALCVAPWRWELDEEIDPKGNVIDYSYNVENDFYCTLALPYDDSCNPEYDRAGNLATVTYGSNVNVPGSTATDRIVFDTAPRAEAEGDPNDAPVCDRDPSECWFNTGPTFYTGVKLTSIRTQTGDAGASSWEDVSQWDLSYQWMSDFLGEYPMLWLNSIQRTGMAGGGASITLPPTTFDGYAADNSTDGGFPVEFPRIGAVNNGIGGRTEVSYGQANPCPTPWVSPPTTGWDEDPYDCYFVTTGSYIGDDDQLHYTGEVYGKLLVMRVTDMDLVSGSPDKVTRYQYVGSPRWAIPDNPFVLHNWRTRDDYTEFRGYGEVRTIVGSGSTPDTYSITSAKFFRGIAGDTVTDFDGGRFSDTKTMEGQTLQEQTWQATTVTAQYACEYRQWLAGGTYIRGDHVSYGNRNWEVIYETGNGAPGSAGSSGWLDLGPCPPDLPMPGGLTENDATRYEYEVTDTATGPGPVNPHMVKQVREVTREKTTSGWRYSEVKSAYNSDGLPTKVNDYGDRSTSADNTCLATSYARNTATWMLDAVDSEETHAGDDCTAGRLLSRSVTLYDGATSTSNNLPTRGNVTESRDYDTSTTYTTTKTTFDGYGRPLTSTDPAGKTTTTSYSPAAGWPSGGVSVTNPLSQTTTTWSSPYGGQPVGVRDANGHEVNIDYDVLGRTLQTWTPVAPKSGGTPAAKAAYIIPSGQDGEVTGPPRTATSHLQSGHGTTAKWVTTYSYSDGLGRVREQQAASPAGGRVVQVTTYDPRGFTAAASAPVYNSAAPGSGLLNPVLTTLPRWSKPVYDGLGRATAQVDMSGASERRRTTTNYLGADKREVIPPLGGKTVYYSDIDDQVIKIEEWLGSGVSPQSLLGAAGPAAPGNTLSASTAAAKATGPDQSTTTGAAADGGAVDAAVAKAAKAALKTAAEQGKRVQVDEATTESSVMFANPDGKTFTTEFTAGPVRVKQGDTWVPIDTTLVEDGGVLHPKAAAADVRFSTGGTSAFATMTRSDGTVFGVQWPTALPRPSVKGNTATYELGNGTELVVTAVPTGFRHDVIMRQRPTKPVEFRLPLVTTGLSATASKTGLTLKDTKGRVAASAPAPVMLDAEADKGRVPVAGRRGKIDTSVVTEKGRQVLVLRPDPAFLSDPSTVYPLRVDPTTTLPLNQDVDLSSVFGADDPASPFMLAGTQVGSGSSRVYLRFGTSSLAGATISSAKLEVMNIDAPTCGTSVGAGIQVRRLTGNWDASTLTWAGKPTDTTEDAVTTTKAFQDGCGTGAGYLDWTVTGIVADWAAGAANYGVALQSPSETNTNNYRVFASSEETDQFNSPPKLTVTSTSGSASAPAVGALSVTPVSGTDVSSLTPTLHAGVSDPAGGSLRADYEVEHDPAYPGEGSGSIWTGSSATVASGADATATVPSGKLSDGWHIRWHARATNTGAATSSAWSAWQTVTITVPDPVVDQLQVTPSQDVGGAKTTSSLTPVLAARATTVDGAASRVEFEVQHDPADTAHGTGTIWTTGVDDVASGSQTTVTVPAGKLADGWKVQWRARSVGTGSNTSAWTAWQSLAVTLPAATVGQLQITPAHTAGQQTVVSSLTPQLLAVVTDAYGAPLRAEFEVEHDPADTAHGTGQIWAGAVDDMASGTQVAVTVPSGKLTSGWGIRWRARAVNAATQVTSAWSDWQDATVDTGNIAPDPAVGSLQVTPSQVIDGTTVTPSLRPQLLAQVTDPAGGNLRAEFELEHDPADTAHGTGQIWTTGIDNVTSGTQAAAAVPDGKLGDGWQVRWRVRAVTPAGTSPWSAWQPLTVTDGSQVPVFGALRAQPSSGGTTTSLTPALIATVRSDQGGRLGAEFQVEHDPADTAHGTGSIWTTSVNGVASGDPAAVTVPPASLTDGWKIRWRARAVAGATVSDWASWQYLTVSSAQHYDTTYEYDPKGQLVKQTDANGNVRTFTYDLLGRRIASHDPDAGDSQQAYDSAGRLQWSTNGKGQKVSYAYDDLGRKTAVWSGEAGTGTKLAEWAYDTVAKGQLTSATRFSGGNAYTETVTGYDAMNRPTGSMLTIPSAEGALAGTYTFTTGYAVSGAVASTSMPAAGGFPAETLSFAYTDLGLPQSMSSDLGGGFVYVGSTGYRGTGELAQRSYGGAGSIKRTLGWDDTRGYLTNVTTTTRADTAAPVVSQDDWYSYDISGEITGILDAVSAGGSSPGQSECFVYDGLHRLSQAWTTTASACGTDMGSADQQGVTPYAQSYSYDAVGSLTSLSDHGQTATYTYPAPGSNATRPDAVTSITRPALTDTYSYDDAGQLTARQAGGTSGDLQWNELGQLEQATVGGAGTTMVYDADGDRLIRRDPAGTVLYLGSMELKLSGGTVTATRYYTDAGGATVAMRTPSGLTWLASALQGSQQLAVNDATGQVSRQRYLPYGQRRGTDALPFTDRGFLGKTEDDSTGLDSLGARYYDPSIARFVSTDPLLVLSDPQLANPYSYAADNPIGMSDPTGMIPEDYAYSQNGGRAGWEEDKQAAKHHRHIKQHDNHPPAVQGHEFGYCNATCKQNVKKRQDQEKALAEAKKAAAKNRYGPQPKPYTPPPALPPAVDYFGGFFAGFNGTPNIACWDGKWCQWQTPTGGALSPVLSTSDPAINHPPGGSSAWSIGADTSANVGAFFIGGPGAATEGCANSFTAGTPVLMADHSHKAIENIHPGDHVLATDPTTGTTTPETVEATKSGTNYTNLIQITLHTDTSNKQQTSGKHRRTASGATITATEHHLFWDATHHTWLRADQLTTANALRRPNGTTTHIRTITSHAGHPTVYDLTIADYHTYYVLAGSTPILVHNSGPFCGRPIGGRNGDELGAQDFHGQEYTLDEMVEFVNGHTGDGNPAMGRPSRAQIETALRQAGPVRIGEQNAAQFDHNGVRVIINYDLPWKSTSYFPGSLGR</sequence>
<dbReference type="Gene3D" id="2.10.10.20">
    <property type="entry name" value="Carbohydrate-binding module superfamily 5/12"/>
    <property type="match status" value="1"/>
</dbReference>
<dbReference type="InterPro" id="IPR006530">
    <property type="entry name" value="YD"/>
</dbReference>
<dbReference type="Pfam" id="PF05593">
    <property type="entry name" value="RHS_repeat"/>
    <property type="match status" value="1"/>
</dbReference>
<evidence type="ECO:0000313" key="9">
    <source>
        <dbReference type="Proteomes" id="UP000674234"/>
    </source>
</evidence>
<dbReference type="GO" id="GO:0005576">
    <property type="term" value="C:extracellular region"/>
    <property type="evidence" value="ECO:0007669"/>
    <property type="project" value="UniProtKB-SubCell"/>
</dbReference>
<evidence type="ECO:0000256" key="1">
    <source>
        <dbReference type="ARBA" id="ARBA00004613"/>
    </source>
</evidence>
<evidence type="ECO:0000256" key="6">
    <source>
        <dbReference type="SAM" id="MobiDB-lite"/>
    </source>
</evidence>
<dbReference type="Gene3D" id="2.170.16.10">
    <property type="entry name" value="Hedgehog/Intein (Hint) domain"/>
    <property type="match status" value="1"/>
</dbReference>
<dbReference type="CDD" id="cd00081">
    <property type="entry name" value="Hint"/>
    <property type="match status" value="1"/>
</dbReference>
<dbReference type="PROSITE" id="PS50818">
    <property type="entry name" value="INTEIN_C_TER"/>
    <property type="match status" value="1"/>
</dbReference>
<gene>
    <name evidence="8" type="ORF">JOL79_00055</name>
</gene>
<feature type="compositionally biased region" description="Polar residues" evidence="6">
    <location>
        <begin position="859"/>
        <end position="871"/>
    </location>
</feature>
<feature type="compositionally biased region" description="Polar residues" evidence="6">
    <location>
        <begin position="1001"/>
        <end position="1010"/>
    </location>
</feature>
<dbReference type="InterPro" id="IPR022385">
    <property type="entry name" value="Rhs_assc_core"/>
</dbReference>
<keyword evidence="3" id="KW-0732">Signal</keyword>
<dbReference type="Pfam" id="PF25023">
    <property type="entry name" value="TEN_YD-shell"/>
    <property type="match status" value="1"/>
</dbReference>
<comment type="caution">
    <text evidence="8">The sequence shown here is derived from an EMBL/GenBank/DDBJ whole genome shotgun (WGS) entry which is preliminary data.</text>
</comment>
<dbReference type="Pfam" id="PF07591">
    <property type="entry name" value="PT-HINT"/>
    <property type="match status" value="1"/>
</dbReference>
<dbReference type="RefSeq" id="WP_210153517.1">
    <property type="nucleotide sequence ID" value="NZ_JAFCNB010000001.1"/>
</dbReference>
<evidence type="ECO:0000259" key="7">
    <source>
        <dbReference type="SMART" id="SM00495"/>
    </source>
</evidence>
<dbReference type="NCBIfam" id="TIGR01643">
    <property type="entry name" value="YD_repeat_2x"/>
    <property type="match status" value="2"/>
</dbReference>
<evidence type="ECO:0000256" key="4">
    <source>
        <dbReference type="ARBA" id="ARBA00022737"/>
    </source>
</evidence>
<reference evidence="8" key="1">
    <citation type="submission" date="2021-02" db="EMBL/GenBank/DDBJ databases">
        <title>Draft genome sequence of Microbispora sp. RL4-1S isolated from rice leaves in Thailand.</title>
        <authorList>
            <person name="Muangham S."/>
            <person name="Duangmal K."/>
        </authorList>
    </citation>
    <scope>NUCLEOTIDE SEQUENCE</scope>
    <source>
        <strain evidence="8">RL4-1S</strain>
    </source>
</reference>
<dbReference type="SUPFAM" id="SSF51294">
    <property type="entry name" value="Hedgehog/intein (Hint) domain"/>
    <property type="match status" value="1"/>
</dbReference>
<comment type="subcellular location">
    <subcellularLocation>
        <location evidence="1">Secreted</location>
    </subcellularLocation>
</comment>
<keyword evidence="4" id="KW-0677">Repeat</keyword>
<dbReference type="InterPro" id="IPR036573">
    <property type="entry name" value="CBM_sf_5/12"/>
</dbReference>
<evidence type="ECO:0000256" key="5">
    <source>
        <dbReference type="ARBA" id="ARBA00022801"/>
    </source>
</evidence>
<dbReference type="InterPro" id="IPR056823">
    <property type="entry name" value="TEN-like_YD-shell"/>
</dbReference>
<dbReference type="EMBL" id="JAFCNB010000001">
    <property type="protein sequence ID" value="MBP2702189.1"/>
    <property type="molecule type" value="Genomic_DNA"/>
</dbReference>
<dbReference type="SMART" id="SM00495">
    <property type="entry name" value="ChtBD3"/>
    <property type="match status" value="1"/>
</dbReference>